<name>A0ABN9VKB3_9DINO</name>
<protein>
    <submittedName>
        <fullName evidence="2">Uncharacterized protein</fullName>
    </submittedName>
</protein>
<evidence type="ECO:0000256" key="1">
    <source>
        <dbReference type="SAM" id="MobiDB-lite"/>
    </source>
</evidence>
<gene>
    <name evidence="2" type="ORF">PCOR1329_LOCUS58765</name>
</gene>
<sequence>EVEEEEEREEEEAAGQMEEEEEEGEQQEEEKEVRRGHPRGRALFLPAVSCLGRAGGRRPGVPQGPRPAAEPPGAGWPGRTRAGPAASRREKKKTHGGRSAAMCLALRLLQGRPPRPRRGSKKLLFGVTAPHRLLHTDCTTETASKAPVGAPAGEHCVVWRMLVRRPARRWRRAQRCQGRGQRRAGPERGGRARPRGRAAVPRLAFAARWADAQELGGGSRADGASGTRALPGRAGRPSKAKAGLPGRVKTRKPARWQGLWAELVWRQAGKPLWAPALTQLH</sequence>
<accession>A0ABN9VKB3</accession>
<feature type="region of interest" description="Disordered" evidence="1">
    <location>
        <begin position="215"/>
        <end position="250"/>
    </location>
</feature>
<feature type="region of interest" description="Disordered" evidence="1">
    <location>
        <begin position="1"/>
        <end position="98"/>
    </location>
</feature>
<feature type="region of interest" description="Disordered" evidence="1">
    <location>
        <begin position="172"/>
        <end position="198"/>
    </location>
</feature>
<proteinExistence type="predicted"/>
<keyword evidence="3" id="KW-1185">Reference proteome</keyword>
<reference evidence="2" key="1">
    <citation type="submission" date="2023-10" db="EMBL/GenBank/DDBJ databases">
        <authorList>
            <person name="Chen Y."/>
            <person name="Shah S."/>
            <person name="Dougan E. K."/>
            <person name="Thang M."/>
            <person name="Chan C."/>
        </authorList>
    </citation>
    <scope>NUCLEOTIDE SEQUENCE [LARGE SCALE GENOMIC DNA]</scope>
</reference>
<feature type="non-terminal residue" evidence="2">
    <location>
        <position position="1"/>
    </location>
</feature>
<evidence type="ECO:0000313" key="2">
    <source>
        <dbReference type="EMBL" id="CAK0873591.1"/>
    </source>
</evidence>
<organism evidence="2 3">
    <name type="scientific">Prorocentrum cordatum</name>
    <dbReference type="NCBI Taxonomy" id="2364126"/>
    <lineage>
        <taxon>Eukaryota</taxon>
        <taxon>Sar</taxon>
        <taxon>Alveolata</taxon>
        <taxon>Dinophyceae</taxon>
        <taxon>Prorocentrales</taxon>
        <taxon>Prorocentraceae</taxon>
        <taxon>Prorocentrum</taxon>
    </lineage>
</organism>
<dbReference type="Proteomes" id="UP001189429">
    <property type="component" value="Unassembled WGS sequence"/>
</dbReference>
<evidence type="ECO:0000313" key="3">
    <source>
        <dbReference type="Proteomes" id="UP001189429"/>
    </source>
</evidence>
<dbReference type="EMBL" id="CAUYUJ010017298">
    <property type="protein sequence ID" value="CAK0873591.1"/>
    <property type="molecule type" value="Genomic_DNA"/>
</dbReference>
<feature type="compositionally biased region" description="Acidic residues" evidence="1">
    <location>
        <begin position="1"/>
        <end position="30"/>
    </location>
</feature>
<comment type="caution">
    <text evidence="2">The sequence shown here is derived from an EMBL/GenBank/DDBJ whole genome shotgun (WGS) entry which is preliminary data.</text>
</comment>